<dbReference type="Proteomes" id="UP001165279">
    <property type="component" value="Unassembled WGS sequence"/>
</dbReference>
<comment type="caution">
    <text evidence="2">The sequence shown here is derived from an EMBL/GenBank/DDBJ whole genome shotgun (WGS) entry which is preliminary data.</text>
</comment>
<feature type="transmembrane region" description="Helical" evidence="1">
    <location>
        <begin position="74"/>
        <end position="94"/>
    </location>
</feature>
<evidence type="ECO:0000313" key="2">
    <source>
        <dbReference type="EMBL" id="MCG6556863.1"/>
    </source>
</evidence>
<keyword evidence="3" id="KW-1185">Reference proteome</keyword>
<dbReference type="Pfam" id="PF11351">
    <property type="entry name" value="GTA_holin_3TM"/>
    <property type="match status" value="1"/>
</dbReference>
<reference evidence="2" key="1">
    <citation type="submission" date="2022-02" db="EMBL/GenBank/DDBJ databases">
        <title>The genome sequence of Ruegeria sp. 1NDH52C.</title>
        <authorList>
            <person name="Du J."/>
        </authorList>
    </citation>
    <scope>NUCLEOTIDE SEQUENCE</scope>
    <source>
        <strain evidence="2">1NDH52C</strain>
    </source>
</reference>
<name>A0ABS9NRK6_9RHOB</name>
<organism evidence="2 3">
    <name type="scientific">Ruegeria alba</name>
    <dbReference type="NCBI Taxonomy" id="2916756"/>
    <lineage>
        <taxon>Bacteria</taxon>
        <taxon>Pseudomonadati</taxon>
        <taxon>Pseudomonadota</taxon>
        <taxon>Alphaproteobacteria</taxon>
        <taxon>Rhodobacterales</taxon>
        <taxon>Roseobacteraceae</taxon>
        <taxon>Ruegeria</taxon>
    </lineage>
</organism>
<evidence type="ECO:0000256" key="1">
    <source>
        <dbReference type="SAM" id="Phobius"/>
    </source>
</evidence>
<keyword evidence="1" id="KW-1133">Transmembrane helix</keyword>
<dbReference type="EMBL" id="JAKOEM010000001">
    <property type="protein sequence ID" value="MCG6556863.1"/>
    <property type="molecule type" value="Genomic_DNA"/>
</dbReference>
<proteinExistence type="predicted"/>
<keyword evidence="1" id="KW-0472">Membrane</keyword>
<gene>
    <name evidence="2" type="ORF">MB818_01520</name>
</gene>
<dbReference type="RefSeq" id="WP_238903644.1">
    <property type="nucleotide sequence ID" value="NZ_JAKOEM010000001.1"/>
</dbReference>
<protein>
    <submittedName>
        <fullName evidence="2">Holin family protein</fullName>
    </submittedName>
</protein>
<dbReference type="InterPro" id="IPR021497">
    <property type="entry name" value="GTA_holin_3TM"/>
</dbReference>
<keyword evidence="1" id="KW-0812">Transmembrane</keyword>
<accession>A0ABS9NRK6</accession>
<feature type="transmembrane region" description="Helical" evidence="1">
    <location>
        <begin position="106"/>
        <end position="121"/>
    </location>
</feature>
<sequence>MGLIGDLLGMLFGGDRNAVRETVEVFRENAEAGAARATQVQMGALDQFAAEFTVPRRGAFDRFMDGLNRLPRPALALGTLGLFIAAMADPIWFGERMQGLALVPEPLWWLLGVIVSFYFGARHQAKTQDFQRDLAATMARVPQAVENIRALRALRHDSPGVADAGPDARLALAAATPEANPALEEWRRLKRA</sequence>
<evidence type="ECO:0000313" key="3">
    <source>
        <dbReference type="Proteomes" id="UP001165279"/>
    </source>
</evidence>